<name>A0A0Q3VGA3_9BACI</name>
<dbReference type="Pfam" id="PF00532">
    <property type="entry name" value="Peripla_BP_1"/>
    <property type="match status" value="1"/>
</dbReference>
<dbReference type="EMBL" id="LJIX01000006">
    <property type="protein sequence ID" value="KQL18195.1"/>
    <property type="molecule type" value="Genomic_DNA"/>
</dbReference>
<dbReference type="GO" id="GO:0000976">
    <property type="term" value="F:transcription cis-regulatory region binding"/>
    <property type="evidence" value="ECO:0007669"/>
    <property type="project" value="TreeGrafter"/>
</dbReference>
<dbReference type="InterPro" id="IPR010982">
    <property type="entry name" value="Lambda_DNA-bd_dom_sf"/>
</dbReference>
<dbReference type="InterPro" id="IPR028082">
    <property type="entry name" value="Peripla_BP_I"/>
</dbReference>
<evidence type="ECO:0000256" key="2">
    <source>
        <dbReference type="ARBA" id="ARBA00023125"/>
    </source>
</evidence>
<dbReference type="SMART" id="SM00354">
    <property type="entry name" value="HTH_LACI"/>
    <property type="match status" value="1"/>
</dbReference>
<dbReference type="SUPFAM" id="SSF47413">
    <property type="entry name" value="lambda repressor-like DNA-binding domains"/>
    <property type="match status" value="1"/>
</dbReference>
<dbReference type="Pfam" id="PF00356">
    <property type="entry name" value="LacI"/>
    <property type="match status" value="1"/>
</dbReference>
<evidence type="ECO:0000313" key="5">
    <source>
        <dbReference type="EMBL" id="KQL18195.1"/>
    </source>
</evidence>
<organism evidence="5 6">
    <name type="scientific">Cytobacillus solani</name>
    <dbReference type="NCBI Taxonomy" id="1637975"/>
    <lineage>
        <taxon>Bacteria</taxon>
        <taxon>Bacillati</taxon>
        <taxon>Bacillota</taxon>
        <taxon>Bacilli</taxon>
        <taxon>Bacillales</taxon>
        <taxon>Bacillaceae</taxon>
        <taxon>Cytobacillus</taxon>
    </lineage>
</organism>
<gene>
    <name evidence="5" type="ORF">AN957_06045</name>
</gene>
<evidence type="ECO:0000259" key="4">
    <source>
        <dbReference type="PROSITE" id="PS50932"/>
    </source>
</evidence>
<dbReference type="PRINTS" id="PR00036">
    <property type="entry name" value="HTHLACI"/>
</dbReference>
<keyword evidence="3" id="KW-0804">Transcription</keyword>
<dbReference type="InterPro" id="IPR000843">
    <property type="entry name" value="HTH_LacI"/>
</dbReference>
<dbReference type="CDD" id="cd06286">
    <property type="entry name" value="PBP1_CcpB-like"/>
    <property type="match status" value="1"/>
</dbReference>
<dbReference type="CDD" id="cd01392">
    <property type="entry name" value="HTH_LacI"/>
    <property type="match status" value="1"/>
</dbReference>
<dbReference type="GO" id="GO:0003700">
    <property type="term" value="F:DNA-binding transcription factor activity"/>
    <property type="evidence" value="ECO:0007669"/>
    <property type="project" value="TreeGrafter"/>
</dbReference>
<protein>
    <submittedName>
        <fullName evidence="5">LacI family transcriptional regulator</fullName>
    </submittedName>
</protein>
<proteinExistence type="predicted"/>
<dbReference type="SUPFAM" id="SSF53822">
    <property type="entry name" value="Periplasmic binding protein-like I"/>
    <property type="match status" value="1"/>
</dbReference>
<dbReference type="Gene3D" id="3.40.50.2300">
    <property type="match status" value="2"/>
</dbReference>
<dbReference type="AlphaFoldDB" id="A0A0Q3VGA3"/>
<evidence type="ECO:0000256" key="1">
    <source>
        <dbReference type="ARBA" id="ARBA00023015"/>
    </source>
</evidence>
<dbReference type="PANTHER" id="PTHR30146:SF105">
    <property type="entry name" value="CATABOLITE CONTROL PROTEIN B"/>
    <property type="match status" value="1"/>
</dbReference>
<feature type="domain" description="HTH lacI-type" evidence="4">
    <location>
        <begin position="2"/>
        <end position="56"/>
    </location>
</feature>
<dbReference type="PANTHER" id="PTHR30146">
    <property type="entry name" value="LACI-RELATED TRANSCRIPTIONAL REPRESSOR"/>
    <property type="match status" value="1"/>
</dbReference>
<sequence>MTNINDIARLAGVSVSTVSRVLNNYKYVASNKRESVLKVIEEMNYTPNKNAIDLIRGETRTIGVIIPYNNNPSFDQLLNGILTKALEDDFLITVLPSKYSKEKEMEYLEKLKSKLFDGIIITSRANDWETIIPYSNYGSIVSCEYTEHTEIGCSYIDRYSSFLNAFQLLKNKGHRAAAFTTARLESNSTKQMLDAYNQIFGELPPGYHISDCQCLEDGYEAAKQFLQLPERPTAIYANGDEVAGGMYLYAKSQQMKVPADLVIIGQENQPVGIGLGLTTVDHQLTKVGEQACSLVIKKSRKKVKIPYRILERDSV</sequence>
<dbReference type="RefSeq" id="WP_056682846.1">
    <property type="nucleotide sequence ID" value="NZ_CP085712.1"/>
</dbReference>
<dbReference type="STRING" id="1637975.AN957_06045"/>
<keyword evidence="2" id="KW-0238">DNA-binding</keyword>
<dbReference type="PROSITE" id="PS50932">
    <property type="entry name" value="HTH_LACI_2"/>
    <property type="match status" value="1"/>
</dbReference>
<dbReference type="PROSITE" id="PS00356">
    <property type="entry name" value="HTH_LACI_1"/>
    <property type="match status" value="1"/>
</dbReference>
<dbReference type="Gene3D" id="1.10.260.40">
    <property type="entry name" value="lambda repressor-like DNA-binding domains"/>
    <property type="match status" value="1"/>
</dbReference>
<dbReference type="PATRIC" id="fig|1637975.4.peg.895"/>
<comment type="caution">
    <text evidence="5">The sequence shown here is derived from an EMBL/GenBank/DDBJ whole genome shotgun (WGS) entry which is preliminary data.</text>
</comment>
<keyword evidence="1" id="KW-0805">Transcription regulation</keyword>
<reference evidence="5 6" key="1">
    <citation type="submission" date="2015-09" db="EMBL/GenBank/DDBJ databases">
        <title>Genome sequencing project for genomic taxonomy and phylogenomics of Bacillus-like bacteria.</title>
        <authorList>
            <person name="Liu B."/>
            <person name="Wang J."/>
            <person name="Zhu Y."/>
            <person name="Liu G."/>
            <person name="Chen Q."/>
            <person name="Chen Z."/>
            <person name="Lan J."/>
            <person name="Che J."/>
            <person name="Ge C."/>
            <person name="Shi H."/>
            <person name="Pan Z."/>
            <person name="Liu X."/>
        </authorList>
    </citation>
    <scope>NUCLEOTIDE SEQUENCE [LARGE SCALE GENOMIC DNA]</scope>
    <source>
        <strain evidence="5 6">FJAT-18043</strain>
    </source>
</reference>
<dbReference type="InterPro" id="IPR001761">
    <property type="entry name" value="Peripla_BP/Lac1_sug-bd_dom"/>
</dbReference>
<evidence type="ECO:0000313" key="6">
    <source>
        <dbReference type="Proteomes" id="UP000050996"/>
    </source>
</evidence>
<accession>A0A0Q3VGA3</accession>
<dbReference type="Proteomes" id="UP000050996">
    <property type="component" value="Unassembled WGS sequence"/>
</dbReference>
<evidence type="ECO:0000256" key="3">
    <source>
        <dbReference type="ARBA" id="ARBA00023163"/>
    </source>
</evidence>
<keyword evidence="6" id="KW-1185">Reference proteome</keyword>